<dbReference type="SUPFAM" id="SSF103084">
    <property type="entry name" value="Holliday junction resolvase RusA"/>
    <property type="match status" value="1"/>
</dbReference>
<dbReference type="RefSeq" id="WP_369868783.1">
    <property type="nucleotide sequence ID" value="NZ_JBGFFE010000007.1"/>
</dbReference>
<name>A0ABV4DXW6_9CLOT</name>
<sequence>MIQFKIPGPPVGKQRPRVTRHGTYTPEKTANYERLIRDIYKINRFPKLEGYLSMSVSAYYPIPKRTSKVKKEKMLKGILLPDKKPDVDNVLKCICDALNKIAYDDDKQIISMFITKYYSKDPYVYVRLDEVHGEDMSC</sequence>
<evidence type="ECO:0000313" key="2">
    <source>
        <dbReference type="EMBL" id="MEY8763381.1"/>
    </source>
</evidence>
<protein>
    <submittedName>
        <fullName evidence="2">RusA family crossover junction endodeoxyribonuclease</fullName>
    </submittedName>
</protein>
<evidence type="ECO:0000313" key="3">
    <source>
        <dbReference type="Proteomes" id="UP001565220"/>
    </source>
</evidence>
<organism evidence="2 3">
    <name type="scientific">Clostridium lapidicellarium</name>
    <dbReference type="NCBI Taxonomy" id="3240931"/>
    <lineage>
        <taxon>Bacteria</taxon>
        <taxon>Bacillati</taxon>
        <taxon>Bacillota</taxon>
        <taxon>Clostridia</taxon>
        <taxon>Eubacteriales</taxon>
        <taxon>Clostridiaceae</taxon>
        <taxon>Clostridium</taxon>
    </lineage>
</organism>
<proteinExistence type="predicted"/>
<dbReference type="Gene3D" id="3.30.1330.70">
    <property type="entry name" value="Holliday junction resolvase RusA"/>
    <property type="match status" value="1"/>
</dbReference>
<dbReference type="EMBL" id="JBGFFE010000007">
    <property type="protein sequence ID" value="MEY8763381.1"/>
    <property type="molecule type" value="Genomic_DNA"/>
</dbReference>
<evidence type="ECO:0000256" key="1">
    <source>
        <dbReference type="SAM" id="MobiDB-lite"/>
    </source>
</evidence>
<reference evidence="2 3" key="1">
    <citation type="submission" date="2024-08" db="EMBL/GenBank/DDBJ databases">
        <title>Clostridium lapicellarii sp. nov., and Clostridium renhuaiense sp. nov., two species isolated from the mud in a fermentation cellar used for producing sauce-flavour Chinese liquors.</title>
        <authorList>
            <person name="Yang F."/>
            <person name="Wang H."/>
            <person name="Chen L.Q."/>
            <person name="Zhou N."/>
            <person name="Lu J.J."/>
            <person name="Pu X.X."/>
            <person name="Wan B."/>
            <person name="Wang L."/>
            <person name="Liu S.J."/>
        </authorList>
    </citation>
    <scope>NUCLEOTIDE SEQUENCE [LARGE SCALE GENOMIC DNA]</scope>
    <source>
        <strain evidence="2 3">MT-113</strain>
    </source>
</reference>
<dbReference type="Pfam" id="PF05866">
    <property type="entry name" value="RusA"/>
    <property type="match status" value="1"/>
</dbReference>
<feature type="region of interest" description="Disordered" evidence="1">
    <location>
        <begin position="1"/>
        <end position="21"/>
    </location>
</feature>
<accession>A0ABV4DXW6</accession>
<comment type="caution">
    <text evidence="2">The sequence shown here is derived from an EMBL/GenBank/DDBJ whole genome shotgun (WGS) entry which is preliminary data.</text>
</comment>
<dbReference type="InterPro" id="IPR008822">
    <property type="entry name" value="Endonuclease_RusA-like"/>
</dbReference>
<keyword evidence="3" id="KW-1185">Reference proteome</keyword>
<dbReference type="Proteomes" id="UP001565220">
    <property type="component" value="Unassembled WGS sequence"/>
</dbReference>
<gene>
    <name evidence="2" type="ORF">AB8S09_06965</name>
</gene>
<dbReference type="InterPro" id="IPR036614">
    <property type="entry name" value="RusA-like_sf"/>
</dbReference>